<feature type="domain" description="CPAF-like PDZ" evidence="4">
    <location>
        <begin position="162"/>
        <end position="289"/>
    </location>
</feature>
<dbReference type="InterPro" id="IPR052766">
    <property type="entry name" value="S41A_metabolite_peptidase"/>
</dbReference>
<gene>
    <name evidence="5" type="ORF">BP6252_10155</name>
</gene>
<dbReference type="STRING" id="1849047.A0A3D8QXV4"/>
<feature type="domain" description="Tail specific protease" evidence="3">
    <location>
        <begin position="371"/>
        <end position="577"/>
    </location>
</feature>
<reference evidence="5 6" key="1">
    <citation type="journal article" date="2018" name="IMA Fungus">
        <title>IMA Genome-F 9: Draft genome sequence of Annulohypoxylon stygium, Aspergillus mulundensis, Berkeleyomyces basicola (syn. Thielaviopsis basicola), Ceratocystis smalleyi, two Cercospora beticola strains, Coleophoma cylindrospora, Fusarium fracticaudum, Phialophora cf. hyalina, and Morchella septimelata.</title>
        <authorList>
            <person name="Wingfield B.D."/>
            <person name="Bills G.F."/>
            <person name="Dong Y."/>
            <person name="Huang W."/>
            <person name="Nel W.J."/>
            <person name="Swalarsk-Parry B.S."/>
            <person name="Vaghefi N."/>
            <person name="Wilken P.M."/>
            <person name="An Z."/>
            <person name="de Beer Z.W."/>
            <person name="De Vos L."/>
            <person name="Chen L."/>
            <person name="Duong T.A."/>
            <person name="Gao Y."/>
            <person name="Hammerbacher A."/>
            <person name="Kikkert J.R."/>
            <person name="Li Y."/>
            <person name="Li H."/>
            <person name="Li K."/>
            <person name="Li Q."/>
            <person name="Liu X."/>
            <person name="Ma X."/>
            <person name="Naidoo K."/>
            <person name="Pethybridge S.J."/>
            <person name="Sun J."/>
            <person name="Steenkamp E.T."/>
            <person name="van der Nest M.A."/>
            <person name="van Wyk S."/>
            <person name="Wingfield M.J."/>
            <person name="Xiong C."/>
            <person name="Yue Q."/>
            <person name="Zhang X."/>
        </authorList>
    </citation>
    <scope>NUCLEOTIDE SEQUENCE [LARGE SCALE GENOMIC DNA]</scope>
    <source>
        <strain evidence="5 6">BP6252</strain>
    </source>
</reference>
<evidence type="ECO:0000259" key="4">
    <source>
        <dbReference type="Pfam" id="PF23658"/>
    </source>
</evidence>
<dbReference type="PANTHER" id="PTHR37049:SF4">
    <property type="entry name" value="RHODANESE DOMAIN-CONTAINING PROTEIN"/>
    <property type="match status" value="1"/>
</dbReference>
<dbReference type="Pfam" id="PF03572">
    <property type="entry name" value="Peptidase_S41"/>
    <property type="match status" value="1"/>
</dbReference>
<evidence type="ECO:0000256" key="1">
    <source>
        <dbReference type="SAM" id="MobiDB-lite"/>
    </source>
</evidence>
<keyword evidence="6" id="KW-1185">Reference proteome</keyword>
<dbReference type="EMBL" id="PDLM01000011">
    <property type="protein sequence ID" value="RDW66520.1"/>
    <property type="molecule type" value="Genomic_DNA"/>
</dbReference>
<evidence type="ECO:0000259" key="3">
    <source>
        <dbReference type="Pfam" id="PF03572"/>
    </source>
</evidence>
<dbReference type="PANTHER" id="PTHR37049">
    <property type="entry name" value="PEPTIDASE S41 FAMILY PROTEIN"/>
    <property type="match status" value="1"/>
</dbReference>
<dbReference type="SUPFAM" id="SSF52096">
    <property type="entry name" value="ClpP/crotonase"/>
    <property type="match status" value="1"/>
</dbReference>
<feature type="chain" id="PRO_5017620474" evidence="2">
    <location>
        <begin position="24"/>
        <end position="761"/>
    </location>
</feature>
<name>A0A3D8QXV4_9HELO</name>
<accession>A0A3D8QXV4</accession>
<evidence type="ECO:0000313" key="5">
    <source>
        <dbReference type="EMBL" id="RDW66520.1"/>
    </source>
</evidence>
<proteinExistence type="predicted"/>
<evidence type="ECO:0000313" key="6">
    <source>
        <dbReference type="Proteomes" id="UP000256645"/>
    </source>
</evidence>
<dbReference type="GO" id="GO:0008236">
    <property type="term" value="F:serine-type peptidase activity"/>
    <property type="evidence" value="ECO:0007669"/>
    <property type="project" value="InterPro"/>
</dbReference>
<feature type="signal peptide" evidence="2">
    <location>
        <begin position="1"/>
        <end position="23"/>
    </location>
</feature>
<dbReference type="GO" id="GO:0006508">
    <property type="term" value="P:proteolysis"/>
    <property type="evidence" value="ECO:0007669"/>
    <property type="project" value="InterPro"/>
</dbReference>
<dbReference type="OrthoDB" id="27214at2759"/>
<dbReference type="Proteomes" id="UP000256645">
    <property type="component" value="Unassembled WGS sequence"/>
</dbReference>
<dbReference type="AlphaFoldDB" id="A0A3D8QXV4"/>
<feature type="region of interest" description="Disordered" evidence="1">
    <location>
        <begin position="305"/>
        <end position="334"/>
    </location>
</feature>
<protein>
    <submittedName>
        <fullName evidence="5">Uncharacterized protein</fullName>
    </submittedName>
</protein>
<dbReference type="InterPro" id="IPR005151">
    <property type="entry name" value="Tail-specific_protease"/>
</dbReference>
<comment type="caution">
    <text evidence="5">The sequence shown here is derived from an EMBL/GenBank/DDBJ whole genome shotgun (WGS) entry which is preliminary data.</text>
</comment>
<dbReference type="Gene3D" id="3.90.226.10">
    <property type="entry name" value="2-enoyl-CoA Hydratase, Chain A, domain 1"/>
    <property type="match status" value="1"/>
</dbReference>
<keyword evidence="2" id="KW-0732">Signal</keyword>
<sequence>MRSLGAFSVLVITQVLFVTSGLSHSIGARQLDSTSPCAVVSSKVVAARQAAPSAAPTIEAQLAFDCLNSVPLRAKEALALVGSIKPYVEWQSDLAYLKGPPPDYGFPAIDIQGSLDLVVKNITTGAYKNEWEFQQSLYKVFTSAHDGHFSFTPDAIGKSFAFLRTTPLVSVSMNGTDIPKIYTSADILNFAASNSSANRPSAVTKINDVDAAKYILDYSNAITPLQDIDSGYNAMFYTPSQLAGVGLTGFFVVGGPFSNTFPGATTKLTFANGTTKTSTNMAIVRNNFNNVTDGDSFYQKFCTGPTAAASRSPTPSPTSTTSSSRSTSSAPATSTSSAASVRVTGYPAPVIISSDGIISGYYLTGAGNQDVAVLAVLDFAPTSPLEFQQVAQKFMAAAKAAGKKKMIIDLSANTGGFLLLAYELFRQFFPQIVPDGYSRFRQNPALVKMSQVISAAIPANFNAATSNSESLIALADDFYNFRYDLDMNNKTFTSVKAKFAGIDDRSDIFSALIRKDESSSLDTTNATFGLGATITGYGDRKNFTQPFPAENIVMLYDGFCASTCTMFSEFMRLQAQVKSIALGGRPTKDAIQGIGGVKGAQSYSFAEVFKNAQMVLKLAPNTAEVMPLTDLPMNRSTSSGMNLRDHVLPQNLGDGIPAQFVKELADCRLYYTPSMIADVRATWNGAAKAAWGNGKCVAGSGFPTKQVTADSNTDADTDTDTASFQSEEADMLETQVVTSSVELTKDEAWDVRHGQKITYTI</sequence>
<organism evidence="5 6">
    <name type="scientific">Coleophoma cylindrospora</name>
    <dbReference type="NCBI Taxonomy" id="1849047"/>
    <lineage>
        <taxon>Eukaryota</taxon>
        <taxon>Fungi</taxon>
        <taxon>Dikarya</taxon>
        <taxon>Ascomycota</taxon>
        <taxon>Pezizomycotina</taxon>
        <taxon>Leotiomycetes</taxon>
        <taxon>Helotiales</taxon>
        <taxon>Dermateaceae</taxon>
        <taxon>Coleophoma</taxon>
    </lineage>
</organism>
<dbReference type="InterPro" id="IPR029045">
    <property type="entry name" value="ClpP/crotonase-like_dom_sf"/>
</dbReference>
<evidence type="ECO:0000256" key="2">
    <source>
        <dbReference type="SAM" id="SignalP"/>
    </source>
</evidence>
<dbReference type="InterPro" id="IPR056186">
    <property type="entry name" value="PDZ_CPAF-rel"/>
</dbReference>
<dbReference type="Pfam" id="PF23658">
    <property type="entry name" value="PDZ_CPAF_rel"/>
    <property type="match status" value="1"/>
</dbReference>